<evidence type="ECO:0000256" key="7">
    <source>
        <dbReference type="ARBA" id="ARBA00023116"/>
    </source>
</evidence>
<evidence type="ECO:0000256" key="1">
    <source>
        <dbReference type="ARBA" id="ARBA00001962"/>
    </source>
</evidence>
<dbReference type="GO" id="GO:0009263">
    <property type="term" value="P:deoxyribonucleotide biosynthetic process"/>
    <property type="evidence" value="ECO:0007669"/>
    <property type="project" value="UniProtKB-KW"/>
</dbReference>
<comment type="cofactor">
    <cofactor evidence="1">
        <name>Fe cation</name>
        <dbReference type="ChEBI" id="CHEBI:24875"/>
    </cofactor>
</comment>
<dbReference type="InterPro" id="IPR012348">
    <property type="entry name" value="RNR-like"/>
</dbReference>
<dbReference type="PANTHER" id="PTHR23409">
    <property type="entry name" value="RIBONUCLEOSIDE-DIPHOSPHATE REDUCTASE SMALL CHAIN"/>
    <property type="match status" value="1"/>
</dbReference>
<dbReference type="PANTHER" id="PTHR23409:SF19">
    <property type="entry name" value="RIBONUCLEOSIDE-DIPHOSPHATE REDUCTASE SUBUNIT M2 B"/>
    <property type="match status" value="1"/>
</dbReference>
<name>A0A8B9MBF3_9AVES</name>
<proteinExistence type="inferred from homology"/>
<keyword evidence="6" id="KW-0408">Iron</keyword>
<dbReference type="FunFam" id="1.10.620.20:FF:000004">
    <property type="entry name" value="Ribonucleoside-diphosphate reductase subunit M2 B"/>
    <property type="match status" value="1"/>
</dbReference>
<dbReference type="GO" id="GO:0005829">
    <property type="term" value="C:cytosol"/>
    <property type="evidence" value="ECO:0007669"/>
    <property type="project" value="TreeGrafter"/>
</dbReference>
<keyword evidence="10" id="KW-1185">Reference proteome</keyword>
<evidence type="ECO:0000313" key="9">
    <source>
        <dbReference type="Ensembl" id="ENSANIP00000005151.1"/>
    </source>
</evidence>
<dbReference type="GO" id="GO:0004748">
    <property type="term" value="F:ribonucleoside-diphosphate reductase activity, thioredoxin disulfide as acceptor"/>
    <property type="evidence" value="ECO:0007669"/>
    <property type="project" value="UniProtKB-EC"/>
</dbReference>
<dbReference type="Proteomes" id="UP000694541">
    <property type="component" value="Unplaced"/>
</dbReference>
<dbReference type="InterPro" id="IPR000358">
    <property type="entry name" value="RNR_small_fam"/>
</dbReference>
<dbReference type="PROSITE" id="PS00368">
    <property type="entry name" value="RIBORED_SMALL"/>
    <property type="match status" value="1"/>
</dbReference>
<dbReference type="EC" id="1.17.4.1" evidence="3"/>
<accession>A0A8B9MBF3</accession>
<evidence type="ECO:0000256" key="3">
    <source>
        <dbReference type="ARBA" id="ARBA00012274"/>
    </source>
</evidence>
<sequence length="320" mass="36401">MYKQAQASFWTAEEVDLSKDLPHWNKLKADEKHFVSHVLAFFAASDGIVNENLVARFSQEVQIPEARCFYGFQILIENVHSEMYSLLIDTYIKDPEKRDFLFNAIETMPCVKKKADWALKWIEDRESTFGERVVAFAAVEGIFFSGSFAAIFWLKKRGLMPGLTFSNELISRDEGLHCDFACLMFHYLVNRPSEERVREIIINAVEIEQEFLTEALPVGLIGMNCTLMKQYIEFVADRLLMELGFSKVRDAIAQNAGLPGQPRKAVSTKHSLNVPGSRSYLALALSESDSRNHSINICASLFKEQEQFRPLFPFSCSAGL</sequence>
<evidence type="ECO:0000256" key="2">
    <source>
        <dbReference type="ARBA" id="ARBA00009303"/>
    </source>
</evidence>
<dbReference type="Pfam" id="PF00268">
    <property type="entry name" value="Ribonuc_red_sm"/>
    <property type="match status" value="1"/>
</dbReference>
<evidence type="ECO:0000313" key="10">
    <source>
        <dbReference type="Proteomes" id="UP000694541"/>
    </source>
</evidence>
<dbReference type="Ensembl" id="ENSANIT00000005320.1">
    <property type="protein sequence ID" value="ENSANIP00000005151.1"/>
    <property type="gene ID" value="ENSANIG00000003547.1"/>
</dbReference>
<evidence type="ECO:0000256" key="5">
    <source>
        <dbReference type="ARBA" id="ARBA00023002"/>
    </source>
</evidence>
<keyword evidence="4" id="KW-0479">Metal-binding</keyword>
<keyword evidence="5" id="KW-0560">Oxidoreductase</keyword>
<keyword evidence="8" id="KW-0812">Transmembrane</keyword>
<dbReference type="AlphaFoldDB" id="A0A8B9MBF3"/>
<dbReference type="InterPro" id="IPR033909">
    <property type="entry name" value="RNR_small"/>
</dbReference>
<reference evidence="9" key="1">
    <citation type="submission" date="2025-08" db="UniProtKB">
        <authorList>
            <consortium name="Ensembl"/>
        </authorList>
    </citation>
    <scope>IDENTIFICATION</scope>
</reference>
<comment type="similarity">
    <text evidence="2">Belongs to the ribonucleoside diphosphate reductase small chain family.</text>
</comment>
<dbReference type="GO" id="GO:0046872">
    <property type="term" value="F:metal ion binding"/>
    <property type="evidence" value="ECO:0007669"/>
    <property type="project" value="UniProtKB-KW"/>
</dbReference>
<keyword evidence="7" id="KW-0215">Deoxyribonucleotide synthesis</keyword>
<organism evidence="9 10">
    <name type="scientific">Accipiter nisus</name>
    <name type="common">Eurasian sparrowhawk</name>
    <dbReference type="NCBI Taxonomy" id="211598"/>
    <lineage>
        <taxon>Eukaryota</taxon>
        <taxon>Metazoa</taxon>
        <taxon>Chordata</taxon>
        <taxon>Craniata</taxon>
        <taxon>Vertebrata</taxon>
        <taxon>Euteleostomi</taxon>
        <taxon>Archelosauria</taxon>
        <taxon>Archosauria</taxon>
        <taxon>Dinosauria</taxon>
        <taxon>Saurischia</taxon>
        <taxon>Theropoda</taxon>
        <taxon>Coelurosauria</taxon>
        <taxon>Aves</taxon>
        <taxon>Neognathae</taxon>
        <taxon>Neoaves</taxon>
        <taxon>Telluraves</taxon>
        <taxon>Accipitrimorphae</taxon>
        <taxon>Accipitriformes</taxon>
        <taxon>Accipitridae</taxon>
        <taxon>Accipitrinae</taxon>
        <taxon>Accipiter</taxon>
    </lineage>
</organism>
<evidence type="ECO:0000256" key="6">
    <source>
        <dbReference type="ARBA" id="ARBA00023004"/>
    </source>
</evidence>
<dbReference type="InterPro" id="IPR009078">
    <property type="entry name" value="Ferritin-like_SF"/>
</dbReference>
<reference evidence="9" key="2">
    <citation type="submission" date="2025-09" db="UniProtKB">
        <authorList>
            <consortium name="Ensembl"/>
        </authorList>
    </citation>
    <scope>IDENTIFICATION</scope>
</reference>
<evidence type="ECO:0000256" key="8">
    <source>
        <dbReference type="SAM" id="Phobius"/>
    </source>
</evidence>
<feature type="transmembrane region" description="Helical" evidence="8">
    <location>
        <begin position="133"/>
        <end position="154"/>
    </location>
</feature>
<dbReference type="CDD" id="cd01049">
    <property type="entry name" value="RNRR2"/>
    <property type="match status" value="1"/>
</dbReference>
<keyword evidence="8" id="KW-1133">Transmembrane helix</keyword>
<protein>
    <recommendedName>
        <fullName evidence="3">ribonucleoside-diphosphate reductase</fullName>
        <ecNumber evidence="3">1.17.4.1</ecNumber>
    </recommendedName>
</protein>
<dbReference type="SUPFAM" id="SSF47240">
    <property type="entry name" value="Ferritin-like"/>
    <property type="match status" value="1"/>
</dbReference>
<evidence type="ECO:0000256" key="4">
    <source>
        <dbReference type="ARBA" id="ARBA00022723"/>
    </source>
</evidence>
<dbReference type="InterPro" id="IPR030475">
    <property type="entry name" value="RNR_small_AS"/>
</dbReference>
<dbReference type="Gene3D" id="1.10.620.20">
    <property type="entry name" value="Ribonucleotide Reductase, subunit A"/>
    <property type="match status" value="1"/>
</dbReference>
<keyword evidence="8" id="KW-0472">Membrane</keyword>